<name>A0ACC0ART8_CATRO</name>
<comment type="caution">
    <text evidence="1">The sequence shown here is derived from an EMBL/GenBank/DDBJ whole genome shotgun (WGS) entry which is preliminary data.</text>
</comment>
<reference evidence="2" key="1">
    <citation type="journal article" date="2023" name="Nat. Plants">
        <title>Single-cell RNA sequencing provides a high-resolution roadmap for understanding the multicellular compartmentation of specialized metabolism.</title>
        <authorList>
            <person name="Sun S."/>
            <person name="Shen X."/>
            <person name="Li Y."/>
            <person name="Li Y."/>
            <person name="Wang S."/>
            <person name="Li R."/>
            <person name="Zhang H."/>
            <person name="Shen G."/>
            <person name="Guo B."/>
            <person name="Wei J."/>
            <person name="Xu J."/>
            <person name="St-Pierre B."/>
            <person name="Chen S."/>
            <person name="Sun C."/>
        </authorList>
    </citation>
    <scope>NUCLEOTIDE SEQUENCE [LARGE SCALE GENOMIC DNA]</scope>
</reference>
<protein>
    <submittedName>
        <fullName evidence="1">Uncharacterized protein</fullName>
    </submittedName>
</protein>
<sequence length="264" mass="31261">MVKPRMQMLVKAKILKKVQVERKERQKEYSLELGFLKLGLQIDWGRDIAFDDRLLNHSLETPQDRIRFYTKNKKCFYPNLYSERRFEEIFTRGEVLKRHDDRTWSHWSWQDLQSTNLQKNGAFIRGGQDGDDDDEEDDDEDQEGMKVEEEESEEETEAEIQRRETRQKKRQERIEEGSSSGSMSQLIDMIASLQTSVNTWFDAFDCRFEVLDGKVSDIQERLDALDHKMTDTQKRDESESFYFKNSRPILGTDRPNSDDTDSSC</sequence>
<dbReference type="EMBL" id="CM044705">
    <property type="protein sequence ID" value="KAI5663717.1"/>
    <property type="molecule type" value="Genomic_DNA"/>
</dbReference>
<proteinExistence type="predicted"/>
<organism evidence="1 2">
    <name type="scientific">Catharanthus roseus</name>
    <name type="common">Madagascar periwinkle</name>
    <name type="synonym">Vinca rosea</name>
    <dbReference type="NCBI Taxonomy" id="4058"/>
    <lineage>
        <taxon>Eukaryota</taxon>
        <taxon>Viridiplantae</taxon>
        <taxon>Streptophyta</taxon>
        <taxon>Embryophyta</taxon>
        <taxon>Tracheophyta</taxon>
        <taxon>Spermatophyta</taxon>
        <taxon>Magnoliopsida</taxon>
        <taxon>eudicotyledons</taxon>
        <taxon>Gunneridae</taxon>
        <taxon>Pentapetalae</taxon>
        <taxon>asterids</taxon>
        <taxon>lamiids</taxon>
        <taxon>Gentianales</taxon>
        <taxon>Apocynaceae</taxon>
        <taxon>Rauvolfioideae</taxon>
        <taxon>Vinceae</taxon>
        <taxon>Catharanthinae</taxon>
        <taxon>Catharanthus</taxon>
    </lineage>
</organism>
<gene>
    <name evidence="1" type="ORF">M9H77_23040</name>
</gene>
<dbReference type="Proteomes" id="UP001060085">
    <property type="component" value="Linkage Group LG05"/>
</dbReference>
<evidence type="ECO:0000313" key="1">
    <source>
        <dbReference type="EMBL" id="KAI5663717.1"/>
    </source>
</evidence>
<accession>A0ACC0ART8</accession>
<keyword evidence="2" id="KW-1185">Reference proteome</keyword>
<evidence type="ECO:0000313" key="2">
    <source>
        <dbReference type="Proteomes" id="UP001060085"/>
    </source>
</evidence>